<protein>
    <submittedName>
        <fullName evidence="3">Alpha/beta-hydrolase</fullName>
    </submittedName>
</protein>
<dbReference type="PANTHER" id="PTHR11614">
    <property type="entry name" value="PHOSPHOLIPASE-RELATED"/>
    <property type="match status" value="1"/>
</dbReference>
<dbReference type="EMBL" id="MCFH01000021">
    <property type="protein sequence ID" value="ORX50316.1"/>
    <property type="molecule type" value="Genomic_DNA"/>
</dbReference>
<reference evidence="3 4" key="1">
    <citation type="submission" date="2016-08" db="EMBL/GenBank/DDBJ databases">
        <title>Genomes of anaerobic fungi encode conserved fungal cellulosomes for biomass hydrolysis.</title>
        <authorList>
            <consortium name="DOE Joint Genome Institute"/>
            <person name="Haitjema C.H."/>
            <person name="Gilmore S.P."/>
            <person name="Henske J.K."/>
            <person name="Solomon K.V."/>
            <person name="De Groot R."/>
            <person name="Kuo A."/>
            <person name="Mondo S.J."/>
            <person name="Salamov A.A."/>
            <person name="Labutti K."/>
            <person name="Zhao Z."/>
            <person name="Chiniquy J."/>
            <person name="Barry K."/>
            <person name="Brewer H.M."/>
            <person name="Purvine S.O."/>
            <person name="Wright A.T."/>
            <person name="Boxma B."/>
            <person name="Van Alen T."/>
            <person name="Hackstein J.H."/>
            <person name="Baker S.E."/>
            <person name="Grigoriev I.V."/>
            <person name="O'Malley M.A."/>
        </authorList>
    </citation>
    <scope>NUCLEOTIDE SEQUENCE [LARGE SCALE GENOMIC DNA]</scope>
    <source>
        <strain evidence="4">finn</strain>
    </source>
</reference>
<keyword evidence="3" id="KW-0378">Hydrolase</keyword>
<feature type="compositionally biased region" description="Polar residues" evidence="1">
    <location>
        <begin position="148"/>
        <end position="167"/>
    </location>
</feature>
<feature type="compositionally biased region" description="Basic and acidic residues" evidence="1">
    <location>
        <begin position="117"/>
        <end position="147"/>
    </location>
</feature>
<feature type="domain" description="Serine aminopeptidase S33" evidence="2">
    <location>
        <begin position="25"/>
        <end position="69"/>
    </location>
</feature>
<dbReference type="InterPro" id="IPR029058">
    <property type="entry name" value="AB_hydrolase_fold"/>
</dbReference>
<feature type="domain" description="Serine aminopeptidase S33" evidence="2">
    <location>
        <begin position="384"/>
        <end position="485"/>
    </location>
</feature>
<accession>A0A1Y1VAB2</accession>
<feature type="region of interest" description="Disordered" evidence="1">
    <location>
        <begin position="117"/>
        <end position="169"/>
    </location>
</feature>
<comment type="caution">
    <text evidence="3">The sequence shown here is derived from an EMBL/GenBank/DDBJ whole genome shotgun (WGS) entry which is preliminary data.</text>
</comment>
<dbReference type="SUPFAM" id="SSF53474">
    <property type="entry name" value="alpha/beta-Hydrolases"/>
    <property type="match status" value="1"/>
</dbReference>
<reference evidence="3 4" key="2">
    <citation type="submission" date="2016-08" db="EMBL/GenBank/DDBJ databases">
        <title>Pervasive Adenine N6-methylation of Active Genes in Fungi.</title>
        <authorList>
            <consortium name="DOE Joint Genome Institute"/>
            <person name="Mondo S.J."/>
            <person name="Dannebaum R.O."/>
            <person name="Kuo R.C."/>
            <person name="Labutti K."/>
            <person name="Haridas S."/>
            <person name="Kuo A."/>
            <person name="Salamov A."/>
            <person name="Ahrendt S.R."/>
            <person name="Lipzen A."/>
            <person name="Sullivan W."/>
            <person name="Andreopoulos W.B."/>
            <person name="Clum A."/>
            <person name="Lindquist E."/>
            <person name="Daum C."/>
            <person name="Ramamoorthy G.K."/>
            <person name="Gryganskyi A."/>
            <person name="Culley D."/>
            <person name="Magnuson J.K."/>
            <person name="James T.Y."/>
            <person name="O'Malley M.A."/>
            <person name="Stajich J.E."/>
            <person name="Spatafora J.W."/>
            <person name="Visel A."/>
            <person name="Grigoriev I.V."/>
        </authorList>
    </citation>
    <scope>NUCLEOTIDE SEQUENCE [LARGE SCALE GENOMIC DNA]</scope>
    <source>
        <strain evidence="4">finn</strain>
    </source>
</reference>
<name>A0A1Y1VAB2_9FUNG</name>
<proteinExistence type="predicted"/>
<evidence type="ECO:0000256" key="1">
    <source>
        <dbReference type="SAM" id="MobiDB-lite"/>
    </source>
</evidence>
<sequence>MNHIVLHANNRKISLYIWENQNFLKPLAIIHIVHGFFDHSSRYDEFAQFLVRHGIVVVAHDLNGHGYSSSFNSNNDIIYSTTTTSVNAPSCQNYFNNDELTQSQNLYNLPIPKTDNDKVLLNEKPKDKLKNSTREEQTLLDYHDSSKISESTQSPRHNTTMMSSSIPNTYNNGNSNYNSLQMKANDDDLPPYSLYIHHLGFEEGNMFQNDISDILAVLSYCRERYVHTPLILFGMGYGSFLAQYFIEHNKYRKNRQDESSLYHKNKCHNNNDSILRHSLIDPTIDGFILCGTNYMKGLLFRTNELYANFLYYTKGKNYRTNFLFPSLLQAYKLQIEYGLLNSDSDEDTNSYIESSEEDTKSRERCSVPRIVFSPSEINKYKPINQWFTRDYQELLKVQQDPLCNFCYSVSFYRSLLKYSSELYKKTNAKSINTKIPILILAGNHDPLGNYSKGPIRLYNFYKKYHVKNVKLFIYENVRHAILFENNKVEIYHDILKWTDDYILSNR</sequence>
<dbReference type="OrthoDB" id="10249433at2759"/>
<dbReference type="Proteomes" id="UP000193719">
    <property type="component" value="Unassembled WGS sequence"/>
</dbReference>
<dbReference type="GO" id="GO:0016787">
    <property type="term" value="F:hydrolase activity"/>
    <property type="evidence" value="ECO:0007669"/>
    <property type="project" value="UniProtKB-KW"/>
</dbReference>
<dbReference type="AlphaFoldDB" id="A0A1Y1VAB2"/>
<dbReference type="InterPro" id="IPR051044">
    <property type="entry name" value="MAG_DAG_Lipase"/>
</dbReference>
<evidence type="ECO:0000313" key="3">
    <source>
        <dbReference type="EMBL" id="ORX50316.1"/>
    </source>
</evidence>
<keyword evidence="4" id="KW-1185">Reference proteome</keyword>
<evidence type="ECO:0000313" key="4">
    <source>
        <dbReference type="Proteomes" id="UP000193719"/>
    </source>
</evidence>
<organism evidence="3 4">
    <name type="scientific">Piromyces finnis</name>
    <dbReference type="NCBI Taxonomy" id="1754191"/>
    <lineage>
        <taxon>Eukaryota</taxon>
        <taxon>Fungi</taxon>
        <taxon>Fungi incertae sedis</taxon>
        <taxon>Chytridiomycota</taxon>
        <taxon>Chytridiomycota incertae sedis</taxon>
        <taxon>Neocallimastigomycetes</taxon>
        <taxon>Neocallimastigales</taxon>
        <taxon>Neocallimastigaceae</taxon>
        <taxon>Piromyces</taxon>
    </lineage>
</organism>
<evidence type="ECO:0000259" key="2">
    <source>
        <dbReference type="Pfam" id="PF12146"/>
    </source>
</evidence>
<dbReference type="Pfam" id="PF12146">
    <property type="entry name" value="Hydrolase_4"/>
    <property type="match status" value="2"/>
</dbReference>
<gene>
    <name evidence="3" type="ORF">BCR36DRAFT_352366</name>
</gene>
<dbReference type="Gene3D" id="3.40.50.1820">
    <property type="entry name" value="alpha/beta hydrolase"/>
    <property type="match status" value="2"/>
</dbReference>
<dbReference type="InterPro" id="IPR022742">
    <property type="entry name" value="Hydrolase_4"/>
</dbReference>